<dbReference type="SUPFAM" id="SSF52374">
    <property type="entry name" value="Nucleotidylyl transferase"/>
    <property type="match status" value="1"/>
</dbReference>
<dbReference type="Proteomes" id="UP000182373">
    <property type="component" value="Chromosome"/>
</dbReference>
<dbReference type="Pfam" id="PF00579">
    <property type="entry name" value="tRNA-synt_1b"/>
    <property type="match status" value="1"/>
</dbReference>
<evidence type="ECO:0000256" key="6">
    <source>
        <dbReference type="ARBA" id="ARBA00022884"/>
    </source>
</evidence>
<evidence type="ECO:0000256" key="2">
    <source>
        <dbReference type="ARBA" id="ARBA00022490"/>
    </source>
</evidence>
<evidence type="ECO:0000256" key="4">
    <source>
        <dbReference type="ARBA" id="ARBA00022741"/>
    </source>
</evidence>
<proteinExistence type="inferred from homology"/>
<dbReference type="InterPro" id="IPR024107">
    <property type="entry name" value="Tyr-tRNA-ligase_bac_1"/>
</dbReference>
<dbReference type="CDD" id="cd00805">
    <property type="entry name" value="TyrRS_core"/>
    <property type="match status" value="1"/>
</dbReference>
<organism evidence="13 14">
    <name type="scientific">Granulibacter bethesdensis</name>
    <dbReference type="NCBI Taxonomy" id="364410"/>
    <lineage>
        <taxon>Bacteria</taxon>
        <taxon>Pseudomonadati</taxon>
        <taxon>Pseudomonadota</taxon>
        <taxon>Alphaproteobacteria</taxon>
        <taxon>Acetobacterales</taxon>
        <taxon>Acetobacteraceae</taxon>
        <taxon>Granulibacter</taxon>
    </lineage>
</organism>
<evidence type="ECO:0000256" key="3">
    <source>
        <dbReference type="ARBA" id="ARBA00022598"/>
    </source>
</evidence>
<dbReference type="GO" id="GO:0006437">
    <property type="term" value="P:tyrosyl-tRNA aminoacylation"/>
    <property type="evidence" value="ECO:0007669"/>
    <property type="project" value="UniProtKB-UniRule"/>
</dbReference>
<comment type="subunit">
    <text evidence="11">Homodimer.</text>
</comment>
<comment type="subcellular location">
    <subcellularLocation>
        <location evidence="1 11">Cytoplasm</location>
    </subcellularLocation>
</comment>
<keyword evidence="3 11" id="KW-0436">Ligase</keyword>
<keyword evidence="5 11" id="KW-0067">ATP-binding</keyword>
<evidence type="ECO:0000256" key="11">
    <source>
        <dbReference type="HAMAP-Rule" id="MF_02006"/>
    </source>
</evidence>
<evidence type="ECO:0000256" key="5">
    <source>
        <dbReference type="ARBA" id="ARBA00022840"/>
    </source>
</evidence>
<dbReference type="FunFam" id="1.10.240.10:FF:000001">
    <property type="entry name" value="Tyrosine--tRNA ligase"/>
    <property type="match status" value="1"/>
</dbReference>
<feature type="binding site" evidence="11">
    <location>
        <position position="54"/>
    </location>
    <ligand>
        <name>L-tyrosine</name>
        <dbReference type="ChEBI" id="CHEBI:58315"/>
    </ligand>
</feature>
<name>A0AAC9P970_9PROT</name>
<feature type="short sequence motif" description="'HIGH' region" evidence="11">
    <location>
        <begin position="59"/>
        <end position="68"/>
    </location>
</feature>
<dbReference type="InterPro" id="IPR014729">
    <property type="entry name" value="Rossmann-like_a/b/a_fold"/>
</dbReference>
<dbReference type="GO" id="GO:0042803">
    <property type="term" value="F:protein homodimerization activity"/>
    <property type="evidence" value="ECO:0007669"/>
    <property type="project" value="UniProtKB-ARBA"/>
</dbReference>
<feature type="binding site" evidence="11">
    <location>
        <position position="195"/>
    </location>
    <ligand>
        <name>L-tyrosine</name>
        <dbReference type="ChEBI" id="CHEBI:58315"/>
    </ligand>
</feature>
<comment type="similarity">
    <text evidence="10 11">Belongs to the class-I aminoacyl-tRNA synthetase family. TyrS type 1 subfamily.</text>
</comment>
<keyword evidence="8 11" id="KW-0030">Aminoacyl-tRNA synthetase</keyword>
<dbReference type="PANTHER" id="PTHR11766">
    <property type="entry name" value="TYROSYL-TRNA SYNTHETASE"/>
    <property type="match status" value="1"/>
</dbReference>
<dbReference type="NCBIfam" id="TIGR00234">
    <property type="entry name" value="tyrS"/>
    <property type="match status" value="1"/>
</dbReference>
<dbReference type="HAMAP" id="MF_02006">
    <property type="entry name" value="Tyr_tRNA_synth_type1"/>
    <property type="match status" value="1"/>
</dbReference>
<dbReference type="GO" id="GO:0003723">
    <property type="term" value="F:RNA binding"/>
    <property type="evidence" value="ECO:0007669"/>
    <property type="project" value="UniProtKB-KW"/>
</dbReference>
<dbReference type="PANTHER" id="PTHR11766:SF0">
    <property type="entry name" value="TYROSINE--TRNA LIGASE, MITOCHONDRIAL"/>
    <property type="match status" value="1"/>
</dbReference>
<keyword evidence="4 11" id="KW-0547">Nucleotide-binding</keyword>
<dbReference type="Gene3D" id="1.10.240.10">
    <property type="entry name" value="Tyrosyl-Transfer RNA Synthetase"/>
    <property type="match status" value="1"/>
</dbReference>
<evidence type="ECO:0000256" key="12">
    <source>
        <dbReference type="PROSITE-ProRule" id="PRU00182"/>
    </source>
</evidence>
<dbReference type="Gene3D" id="3.40.50.620">
    <property type="entry name" value="HUPs"/>
    <property type="match status" value="1"/>
</dbReference>
<evidence type="ECO:0000256" key="7">
    <source>
        <dbReference type="ARBA" id="ARBA00022917"/>
    </source>
</evidence>
<dbReference type="Gene3D" id="3.10.290.10">
    <property type="entry name" value="RNA-binding S4 domain"/>
    <property type="match status" value="1"/>
</dbReference>
<keyword evidence="2 11" id="KW-0963">Cytoplasm</keyword>
<dbReference type="AlphaFoldDB" id="A0AAC9P970"/>
<reference evidence="14" key="1">
    <citation type="submission" date="2016-11" db="EMBL/GenBank/DDBJ databases">
        <title>Comparative genomic and phenotypic analysis of Granulibacter bethesdensis clinical isolates from patients with chronic granulomatous disease.</title>
        <authorList>
            <person name="Zarember K.A."/>
            <person name="Porcella S.F."/>
            <person name="Chu J."/>
            <person name="Ding L."/>
            <person name="Dahlstrom E."/>
            <person name="Barbian K."/>
            <person name="Martens C."/>
            <person name="Sykora L."/>
            <person name="Kramer S."/>
            <person name="Pettinato A.M."/>
            <person name="Hong H."/>
            <person name="Wald G."/>
            <person name="Berg L.J."/>
            <person name="Rogge L.S."/>
            <person name="Greenberg D.E."/>
            <person name="Falcone E.L."/>
            <person name="Neves J.F."/>
            <person name="Simoes M.J."/>
            <person name="Casal M."/>
            <person name="Rodriguez-Lopez F.C."/>
            <person name="Zelazny A."/>
            <person name="Gallin J.I."/>
            <person name="Holland S.M."/>
        </authorList>
    </citation>
    <scope>NUCLEOTIDE SEQUENCE [LARGE SCALE GENOMIC DNA]</scope>
    <source>
        <strain evidence="14">NIH9.1</strain>
    </source>
</reference>
<evidence type="ECO:0000256" key="1">
    <source>
        <dbReference type="ARBA" id="ARBA00004496"/>
    </source>
</evidence>
<dbReference type="CDD" id="cd00165">
    <property type="entry name" value="S4"/>
    <property type="match status" value="1"/>
</dbReference>
<dbReference type="EC" id="6.1.1.1" evidence="11"/>
<accession>A0AAC9P970</accession>
<evidence type="ECO:0000313" key="14">
    <source>
        <dbReference type="Proteomes" id="UP000182373"/>
    </source>
</evidence>
<gene>
    <name evidence="11" type="primary">tyrS</name>
    <name evidence="13" type="ORF">GbCGDNIH9_1946</name>
</gene>
<feature type="binding site" evidence="11">
    <location>
        <position position="254"/>
    </location>
    <ligand>
        <name>ATP</name>
        <dbReference type="ChEBI" id="CHEBI:30616"/>
    </ligand>
</feature>
<comment type="catalytic activity">
    <reaction evidence="9 11">
        <text>tRNA(Tyr) + L-tyrosine + ATP = L-tyrosyl-tRNA(Tyr) + AMP + diphosphate + H(+)</text>
        <dbReference type="Rhea" id="RHEA:10220"/>
        <dbReference type="Rhea" id="RHEA-COMP:9706"/>
        <dbReference type="Rhea" id="RHEA-COMP:9707"/>
        <dbReference type="ChEBI" id="CHEBI:15378"/>
        <dbReference type="ChEBI" id="CHEBI:30616"/>
        <dbReference type="ChEBI" id="CHEBI:33019"/>
        <dbReference type="ChEBI" id="CHEBI:58315"/>
        <dbReference type="ChEBI" id="CHEBI:78442"/>
        <dbReference type="ChEBI" id="CHEBI:78536"/>
        <dbReference type="ChEBI" id="CHEBI:456215"/>
        <dbReference type="EC" id="6.1.1.1"/>
    </reaction>
</comment>
<evidence type="ECO:0000256" key="10">
    <source>
        <dbReference type="ARBA" id="ARBA00060965"/>
    </source>
</evidence>
<dbReference type="GO" id="GO:0005524">
    <property type="term" value="F:ATP binding"/>
    <property type="evidence" value="ECO:0007669"/>
    <property type="project" value="UniProtKB-UniRule"/>
</dbReference>
<feature type="binding site" evidence="11">
    <location>
        <position position="191"/>
    </location>
    <ligand>
        <name>L-tyrosine</name>
        <dbReference type="ChEBI" id="CHEBI:58315"/>
    </ligand>
</feature>
<protein>
    <recommendedName>
        <fullName evidence="11">Tyrosine--tRNA ligase</fullName>
        <ecNumber evidence="11">6.1.1.1</ecNumber>
    </recommendedName>
    <alternativeName>
        <fullName evidence="11">Tyrosyl-tRNA synthetase</fullName>
        <shortName evidence="11">TyrRS</shortName>
    </alternativeName>
</protein>
<sequence>MHQRPFTRAFSRANPRIMSRSAFLREAEARGFLFQCTDQEALDNALSSGTVSAYTGFDCTADSLHVGHMMQIMLLRLLQRHGHRPVVLLGGGTTRIGDPSFREEARQLLTDAQITANMDGIRANIEPFLTFGTGPTDATLVNNADWLDTLGYIEILREVGVHFSINRMLSFDSVRTRLEREQGLTFLEFNYSILQSYDFRELNRRLGVTLQFGGSDQWSNIISGVDLVRRTDGKQVFGFTAPLVTTASGAKMGKTAKGAVWLTAEKLSPYDYWQFWRNTEDADVGRFLRLFTELPLDEIDRLAALQGAEINEAKKILATEATAILHGRAAAEGAAETARRAFEQGEAADTLPGVEISATELAEGLPILRALTVAGLAQSNGEARRLIRGGGARVNNEAVTDEMLKLSPSDLQDGAIKLSAGRKQHRLLKPV</sequence>
<dbReference type="GO" id="GO:0005829">
    <property type="term" value="C:cytosol"/>
    <property type="evidence" value="ECO:0007669"/>
    <property type="project" value="TreeGrafter"/>
</dbReference>
<dbReference type="InterPro" id="IPR002307">
    <property type="entry name" value="Tyr-tRNA-ligase"/>
</dbReference>
<evidence type="ECO:0000256" key="9">
    <source>
        <dbReference type="ARBA" id="ARBA00048248"/>
    </source>
</evidence>
<dbReference type="GO" id="GO:0004831">
    <property type="term" value="F:tyrosine-tRNA ligase activity"/>
    <property type="evidence" value="ECO:0007669"/>
    <property type="project" value="UniProtKB-UniRule"/>
</dbReference>
<dbReference type="InterPro" id="IPR002305">
    <property type="entry name" value="aa-tRNA-synth_Ic"/>
</dbReference>
<dbReference type="PROSITE" id="PS50889">
    <property type="entry name" value="S4"/>
    <property type="match status" value="1"/>
</dbReference>
<dbReference type="SUPFAM" id="SSF55174">
    <property type="entry name" value="Alpha-L RNA-binding motif"/>
    <property type="match status" value="1"/>
</dbReference>
<dbReference type="InterPro" id="IPR036986">
    <property type="entry name" value="S4_RNA-bd_sf"/>
</dbReference>
<evidence type="ECO:0000313" key="13">
    <source>
        <dbReference type="EMBL" id="APH55263.1"/>
    </source>
</evidence>
<comment type="function">
    <text evidence="11">Catalyzes the attachment of tyrosine to tRNA(Tyr) in a two-step reaction: tyrosine is first activated by ATP to form Tyr-AMP and then transferred to the acceptor end of tRNA(Tyr).</text>
</comment>
<evidence type="ECO:0000256" key="8">
    <source>
        <dbReference type="ARBA" id="ARBA00023146"/>
    </source>
</evidence>
<dbReference type="PRINTS" id="PR01040">
    <property type="entry name" value="TRNASYNTHTYR"/>
</dbReference>
<feature type="short sequence motif" description="'KMSKS' region" evidence="11">
    <location>
        <begin position="251"/>
        <end position="255"/>
    </location>
</feature>
<dbReference type="EMBL" id="CP018191">
    <property type="protein sequence ID" value="APH55263.1"/>
    <property type="molecule type" value="Genomic_DNA"/>
</dbReference>
<keyword evidence="7 11" id="KW-0648">Protein biosynthesis</keyword>
<dbReference type="FunFam" id="3.40.50.620:FF:000008">
    <property type="entry name" value="Tyrosine--tRNA ligase"/>
    <property type="match status" value="1"/>
</dbReference>
<keyword evidence="6 12" id="KW-0694">RNA-binding</keyword>
<dbReference type="InterPro" id="IPR024088">
    <property type="entry name" value="Tyr-tRNA-ligase_bac-type"/>
</dbReference>